<evidence type="ECO:0000256" key="1">
    <source>
        <dbReference type="SAM" id="Phobius"/>
    </source>
</evidence>
<dbReference type="STRING" id="644282.Deba_0794"/>
<feature type="transmembrane region" description="Helical" evidence="1">
    <location>
        <begin position="137"/>
        <end position="162"/>
    </location>
</feature>
<organism evidence="2 3">
    <name type="scientific">Desulfarculus baarsii (strain ATCC 33931 / DSM 2075 / LMG 7858 / VKM B-1802 / 2st14)</name>
    <dbReference type="NCBI Taxonomy" id="644282"/>
    <lineage>
        <taxon>Bacteria</taxon>
        <taxon>Pseudomonadati</taxon>
        <taxon>Thermodesulfobacteriota</taxon>
        <taxon>Desulfarculia</taxon>
        <taxon>Desulfarculales</taxon>
        <taxon>Desulfarculaceae</taxon>
        <taxon>Desulfarculus</taxon>
    </lineage>
</organism>
<protein>
    <recommendedName>
        <fullName evidence="4">DUF2975 domain-containing protein</fullName>
    </recommendedName>
</protein>
<dbReference type="InterPro" id="IPR021354">
    <property type="entry name" value="DUF2975"/>
</dbReference>
<evidence type="ECO:0008006" key="4">
    <source>
        <dbReference type="Google" id="ProtNLM"/>
    </source>
</evidence>
<proteinExistence type="predicted"/>
<dbReference type="EMBL" id="CP002085">
    <property type="protein sequence ID" value="ADK84165.1"/>
    <property type="molecule type" value="Genomic_DNA"/>
</dbReference>
<name>E1QF29_DESB2</name>
<dbReference type="Proteomes" id="UP000009047">
    <property type="component" value="Chromosome"/>
</dbReference>
<feature type="transmembrane region" description="Helical" evidence="1">
    <location>
        <begin position="56"/>
        <end position="77"/>
    </location>
</feature>
<keyword evidence="1" id="KW-0472">Membrane</keyword>
<dbReference type="KEGG" id="dbr:Deba_0794"/>
<dbReference type="AlphaFoldDB" id="E1QF29"/>
<dbReference type="Pfam" id="PF11188">
    <property type="entry name" value="DUF2975"/>
    <property type="match status" value="1"/>
</dbReference>
<sequence length="176" mass="19669">MNDLERIKRASRRLKSFCTALLFFIPLAVAVGWTFWDKTPLTQLNLPVAPNPEHPAIVFVLGFMISMIPAGVMMYAVQRMGRLFDLYARGIIFGQQNVACYRSLGWAVIAWVAADFISQPLHGLVLTWFNPAGQRLLILGINSNMLMGLFSGAAVLTVAWVMDEARKIEEDQALII</sequence>
<dbReference type="RefSeq" id="WP_013257620.1">
    <property type="nucleotide sequence ID" value="NC_014365.1"/>
</dbReference>
<dbReference type="HOGENOM" id="CLU_119384_2_0_7"/>
<evidence type="ECO:0000313" key="2">
    <source>
        <dbReference type="EMBL" id="ADK84165.1"/>
    </source>
</evidence>
<keyword evidence="1" id="KW-0812">Transmembrane</keyword>
<keyword evidence="1" id="KW-1133">Transmembrane helix</keyword>
<reference evidence="2 3" key="1">
    <citation type="journal article" date="2010" name="Stand. Genomic Sci.">
        <title>Complete genome sequence of Desulfarculus baarsii type strain (2st14).</title>
        <authorList>
            <person name="Sun H."/>
            <person name="Spring S."/>
            <person name="Lapidus A."/>
            <person name="Davenport K."/>
            <person name="Del Rio T.G."/>
            <person name="Tice H."/>
            <person name="Nolan M."/>
            <person name="Copeland A."/>
            <person name="Cheng J.F."/>
            <person name="Lucas S."/>
            <person name="Tapia R."/>
            <person name="Goodwin L."/>
            <person name="Pitluck S."/>
            <person name="Ivanova N."/>
            <person name="Pagani I."/>
            <person name="Mavromatis K."/>
            <person name="Ovchinnikova G."/>
            <person name="Pati A."/>
            <person name="Chen A."/>
            <person name="Palaniappan K."/>
            <person name="Hauser L."/>
            <person name="Chang Y.J."/>
            <person name="Jeffries C.D."/>
            <person name="Detter J.C."/>
            <person name="Han C."/>
            <person name="Rohde M."/>
            <person name="Brambilla E."/>
            <person name="Goker M."/>
            <person name="Woyke T."/>
            <person name="Bristow J."/>
            <person name="Eisen J.A."/>
            <person name="Markowitz V."/>
            <person name="Hugenholtz P."/>
            <person name="Kyrpides N.C."/>
            <person name="Klenk H.P."/>
            <person name="Land M."/>
        </authorList>
    </citation>
    <scope>NUCLEOTIDE SEQUENCE [LARGE SCALE GENOMIC DNA]</scope>
    <source>
        <strain evidence="3">ATCC 33931 / DSM 2075 / LMG 7858 / VKM B-1802 / 2st14</strain>
    </source>
</reference>
<feature type="transmembrane region" description="Helical" evidence="1">
    <location>
        <begin position="98"/>
        <end position="117"/>
    </location>
</feature>
<dbReference type="eggNOG" id="ENOG5032WUD">
    <property type="taxonomic scope" value="Bacteria"/>
</dbReference>
<gene>
    <name evidence="2" type="ordered locus">Deba_0794</name>
</gene>
<feature type="transmembrane region" description="Helical" evidence="1">
    <location>
        <begin position="16"/>
        <end position="36"/>
    </location>
</feature>
<accession>E1QF29</accession>
<evidence type="ECO:0000313" key="3">
    <source>
        <dbReference type="Proteomes" id="UP000009047"/>
    </source>
</evidence>
<keyword evidence="3" id="KW-1185">Reference proteome</keyword>